<sequence>MIPIARHRIVLRAMRPVIRSRNQPAPISAWREVGHRLLVATGLALLVVTVLAARVALTWQG</sequence>
<keyword evidence="2" id="KW-1185">Reference proteome</keyword>
<gene>
    <name evidence="1" type="ORF">C8P69_102544</name>
</gene>
<organism evidence="1 2">
    <name type="scientific">Phreatobacter oligotrophus</name>
    <dbReference type="NCBI Taxonomy" id="1122261"/>
    <lineage>
        <taxon>Bacteria</taxon>
        <taxon>Pseudomonadati</taxon>
        <taxon>Pseudomonadota</taxon>
        <taxon>Alphaproteobacteria</taxon>
        <taxon>Hyphomicrobiales</taxon>
        <taxon>Phreatobacteraceae</taxon>
        <taxon>Phreatobacter</taxon>
    </lineage>
</organism>
<dbReference type="RefSeq" id="WP_108175109.1">
    <property type="nucleotide sequence ID" value="NZ_PZZL01000002.1"/>
</dbReference>
<comment type="caution">
    <text evidence="1">The sequence shown here is derived from an EMBL/GenBank/DDBJ whole genome shotgun (WGS) entry which is preliminary data.</text>
</comment>
<evidence type="ECO:0000313" key="2">
    <source>
        <dbReference type="Proteomes" id="UP000241808"/>
    </source>
</evidence>
<dbReference type="AlphaFoldDB" id="A0A2T4ZGW2"/>
<dbReference type="EMBL" id="PZZL01000002">
    <property type="protein sequence ID" value="PTM61157.1"/>
    <property type="molecule type" value="Genomic_DNA"/>
</dbReference>
<protein>
    <submittedName>
        <fullName evidence="1">Uncharacterized protein</fullName>
    </submittedName>
</protein>
<accession>A0A2T4ZGW2</accession>
<reference evidence="1 2" key="1">
    <citation type="submission" date="2018-04" db="EMBL/GenBank/DDBJ databases">
        <title>Genomic Encyclopedia of Archaeal and Bacterial Type Strains, Phase II (KMG-II): from individual species to whole genera.</title>
        <authorList>
            <person name="Goeker M."/>
        </authorList>
    </citation>
    <scope>NUCLEOTIDE SEQUENCE [LARGE SCALE GENOMIC DNA]</scope>
    <source>
        <strain evidence="1 2">DSM 25521</strain>
    </source>
</reference>
<evidence type="ECO:0000313" key="1">
    <source>
        <dbReference type="EMBL" id="PTM61157.1"/>
    </source>
</evidence>
<dbReference type="Proteomes" id="UP000241808">
    <property type="component" value="Unassembled WGS sequence"/>
</dbReference>
<proteinExistence type="predicted"/>
<name>A0A2T4ZGW2_9HYPH</name>